<evidence type="ECO:0000313" key="4">
    <source>
        <dbReference type="EMBL" id="KAK6225262.1"/>
    </source>
</evidence>
<dbReference type="EMBL" id="JASAOK010000002">
    <property type="protein sequence ID" value="KAK6225262.1"/>
    <property type="molecule type" value="Genomic_DNA"/>
</dbReference>
<feature type="chain" id="PRO_5043541522" description="Hydroxyneurosporene synthase" evidence="1">
    <location>
        <begin position="17"/>
        <end position="370"/>
    </location>
</feature>
<evidence type="ECO:0008006" key="6">
    <source>
        <dbReference type="Google" id="ProtNLM"/>
    </source>
</evidence>
<reference evidence="4 5" key="1">
    <citation type="submission" date="2023-04" db="EMBL/GenBank/DDBJ databases">
        <title>Colletotrichum tabacum stain YC1 causing leaf anthracnose on Nicotiana tabacum(L.) cv.</title>
        <authorList>
            <person name="Ji Z."/>
            <person name="Wang M."/>
            <person name="Zhang J."/>
            <person name="Wang N."/>
            <person name="Zhou Z."/>
        </authorList>
    </citation>
    <scope>NUCLEOTIDE SEQUENCE [LARGE SCALE GENOMIC DNA]</scope>
    <source>
        <strain evidence="4 5">YC1</strain>
    </source>
</reference>
<feature type="domain" description="Diels-Alderase N-terminal" evidence="2">
    <location>
        <begin position="41"/>
        <end position="232"/>
    </location>
</feature>
<evidence type="ECO:0000256" key="1">
    <source>
        <dbReference type="SAM" id="SignalP"/>
    </source>
</evidence>
<gene>
    <name evidence="4" type="ORF">QIS74_01309</name>
</gene>
<dbReference type="InterPro" id="IPR056402">
    <property type="entry name" value="DA_N"/>
</dbReference>
<keyword evidence="5" id="KW-1185">Reference proteome</keyword>
<feature type="signal peptide" evidence="1">
    <location>
        <begin position="1"/>
        <end position="16"/>
    </location>
</feature>
<dbReference type="SUPFAM" id="SSF159245">
    <property type="entry name" value="AttH-like"/>
    <property type="match status" value="1"/>
</dbReference>
<protein>
    <recommendedName>
        <fullName evidence="6">Hydroxyneurosporene synthase</fullName>
    </recommendedName>
</protein>
<evidence type="ECO:0000259" key="3">
    <source>
        <dbReference type="Pfam" id="PF25581"/>
    </source>
</evidence>
<evidence type="ECO:0000259" key="2">
    <source>
        <dbReference type="Pfam" id="PF24137"/>
    </source>
</evidence>
<dbReference type="Pfam" id="PF25581">
    <property type="entry name" value="AsqO_C"/>
    <property type="match status" value="1"/>
</dbReference>
<name>A0AAV9TRM0_9PEZI</name>
<proteinExistence type="predicted"/>
<comment type="caution">
    <text evidence="4">The sequence shown here is derived from an EMBL/GenBank/DDBJ whole genome shotgun (WGS) entry which is preliminary data.</text>
</comment>
<sequence length="370" mass="39867">MHFSTSGVGIFCAVWAQGQLASAVATQSYIPFKLINSSTIAEITSQPGNLDGPKLKPGVNETSFDWWYFDVVSTTSKNESLTIVFYNSGPSSLGNPGGPLSIQVTGVFANGTAFGTIADATGGATMKNDEDGISSVWNGAGASFTGTSLEQRGVEYTVTIDNPTIGINGTLTLKSVSLPHYPCDLNKPGVSQQIIPDVFWSNAVPDAVATADFAIAGSPLRFTGNGYHDKNWAATIFSDTFDTWYWGHARLGPYSLVWFDVVTKDGKEHFSSWITKDGELFAQSCQPKSVVVRPWGQNSEFPPTPKMPAPSGYMIRYDLGGGKSFVANFTSESIQLSTNTYKRMTGPIVGGVEGHEQYSGRSLCEQFQYQ</sequence>
<dbReference type="InterPro" id="IPR057722">
    <property type="entry name" value="AsqO/PenF-like_C"/>
</dbReference>
<dbReference type="AlphaFoldDB" id="A0AAV9TRM0"/>
<dbReference type="Pfam" id="PF24137">
    <property type="entry name" value="DA_N"/>
    <property type="match status" value="1"/>
</dbReference>
<evidence type="ECO:0000313" key="5">
    <source>
        <dbReference type="Proteomes" id="UP001327957"/>
    </source>
</evidence>
<keyword evidence="1" id="KW-0732">Signal</keyword>
<dbReference type="Proteomes" id="UP001327957">
    <property type="component" value="Unassembled WGS sequence"/>
</dbReference>
<feature type="domain" description="AsqO/PenF-like C-terminal" evidence="3">
    <location>
        <begin position="239"/>
        <end position="368"/>
    </location>
</feature>
<organism evidence="4 5">
    <name type="scientific">Colletotrichum tabaci</name>
    <dbReference type="NCBI Taxonomy" id="1209068"/>
    <lineage>
        <taxon>Eukaryota</taxon>
        <taxon>Fungi</taxon>
        <taxon>Dikarya</taxon>
        <taxon>Ascomycota</taxon>
        <taxon>Pezizomycotina</taxon>
        <taxon>Sordariomycetes</taxon>
        <taxon>Hypocreomycetidae</taxon>
        <taxon>Glomerellales</taxon>
        <taxon>Glomerellaceae</taxon>
        <taxon>Colletotrichum</taxon>
        <taxon>Colletotrichum destructivum species complex</taxon>
    </lineage>
</organism>
<accession>A0AAV9TRM0</accession>